<dbReference type="PRINTS" id="PR00120">
    <property type="entry name" value="HATPASE"/>
</dbReference>
<evidence type="ECO:0000256" key="7">
    <source>
        <dbReference type="ARBA" id="ARBA00022519"/>
    </source>
</evidence>
<dbReference type="InterPro" id="IPR044492">
    <property type="entry name" value="P_typ_ATPase_HD_dom"/>
</dbReference>
<keyword evidence="13" id="KW-1278">Translocase</keyword>
<evidence type="ECO:0000256" key="2">
    <source>
        <dbReference type="ARBA" id="ARBA00004429"/>
    </source>
</evidence>
<evidence type="ECO:0000256" key="13">
    <source>
        <dbReference type="ARBA" id="ARBA00022967"/>
    </source>
</evidence>
<feature type="transmembrane region" description="Helical" evidence="18">
    <location>
        <begin position="72"/>
        <end position="93"/>
    </location>
</feature>
<comment type="catalytic activity">
    <reaction evidence="17">
        <text>Mg(2+)(out) + ATP + H2O = Mg(2+)(in) + ADP + phosphate + H(+)</text>
        <dbReference type="Rhea" id="RHEA:10260"/>
        <dbReference type="ChEBI" id="CHEBI:15377"/>
        <dbReference type="ChEBI" id="CHEBI:15378"/>
        <dbReference type="ChEBI" id="CHEBI:18420"/>
        <dbReference type="ChEBI" id="CHEBI:30616"/>
        <dbReference type="ChEBI" id="CHEBI:43474"/>
        <dbReference type="ChEBI" id="CHEBI:456216"/>
        <dbReference type="EC" id="7.2.2.14"/>
    </reaction>
</comment>
<proteinExistence type="inferred from homology"/>
<dbReference type="AlphaFoldDB" id="A0A6J6DL41"/>
<dbReference type="Pfam" id="PF00702">
    <property type="entry name" value="Hydrolase"/>
    <property type="match status" value="1"/>
</dbReference>
<dbReference type="InterPro" id="IPR023298">
    <property type="entry name" value="ATPase_P-typ_TM_dom_sf"/>
</dbReference>
<dbReference type="SFLD" id="SFLDS00003">
    <property type="entry name" value="Haloacid_Dehalogenase"/>
    <property type="match status" value="1"/>
</dbReference>
<dbReference type="SUPFAM" id="SSF56784">
    <property type="entry name" value="HAD-like"/>
    <property type="match status" value="1"/>
</dbReference>
<keyword evidence="11" id="KW-0067">ATP-binding</keyword>
<dbReference type="SMART" id="SM00831">
    <property type="entry name" value="Cation_ATPase_N"/>
    <property type="match status" value="1"/>
</dbReference>
<keyword evidence="12" id="KW-0460">Magnesium</keyword>
<dbReference type="InterPro" id="IPR036412">
    <property type="entry name" value="HAD-like_sf"/>
</dbReference>
<gene>
    <name evidence="20" type="ORF">UFOPK1650_00347</name>
</gene>
<dbReference type="Gene3D" id="3.40.50.1000">
    <property type="entry name" value="HAD superfamily/HAD-like"/>
    <property type="match status" value="1"/>
</dbReference>
<dbReference type="SFLD" id="SFLDG00002">
    <property type="entry name" value="C1.7:_P-type_atpase_like"/>
    <property type="match status" value="1"/>
</dbReference>
<evidence type="ECO:0000256" key="12">
    <source>
        <dbReference type="ARBA" id="ARBA00022842"/>
    </source>
</evidence>
<dbReference type="NCBIfam" id="TIGR01494">
    <property type="entry name" value="ATPase_P-type"/>
    <property type="match status" value="2"/>
</dbReference>
<evidence type="ECO:0000256" key="17">
    <source>
        <dbReference type="ARBA" id="ARBA00047295"/>
    </source>
</evidence>
<dbReference type="SUPFAM" id="SSF81665">
    <property type="entry name" value="Calcium ATPase, transmembrane domain M"/>
    <property type="match status" value="1"/>
</dbReference>
<name>A0A6J6DL41_9ZZZZ</name>
<feature type="transmembrane region" description="Helical" evidence="18">
    <location>
        <begin position="615"/>
        <end position="637"/>
    </location>
</feature>
<evidence type="ECO:0000256" key="1">
    <source>
        <dbReference type="ARBA" id="ARBA00003954"/>
    </source>
</evidence>
<dbReference type="PANTHER" id="PTHR42861">
    <property type="entry name" value="CALCIUM-TRANSPORTING ATPASE"/>
    <property type="match status" value="1"/>
</dbReference>
<keyword evidence="6" id="KW-1003">Cell membrane</keyword>
<evidence type="ECO:0000256" key="18">
    <source>
        <dbReference type="SAM" id="Phobius"/>
    </source>
</evidence>
<evidence type="ECO:0000256" key="5">
    <source>
        <dbReference type="ARBA" id="ARBA00013555"/>
    </source>
</evidence>
<protein>
    <recommendedName>
        <fullName evidence="5">Magnesium-transporting ATPase, P-type 1</fullName>
        <ecNumber evidence="4">7.2.2.14</ecNumber>
    </recommendedName>
    <alternativeName>
        <fullName evidence="16">Mg(2+) transport ATPase, P-type 1</fullName>
    </alternativeName>
</protein>
<dbReference type="NCBIfam" id="TIGR01524">
    <property type="entry name" value="ATPase-IIIB_Mg"/>
    <property type="match status" value="1"/>
</dbReference>
<dbReference type="SFLD" id="SFLDF00027">
    <property type="entry name" value="p-type_atpase"/>
    <property type="match status" value="1"/>
</dbReference>
<comment type="subcellular location">
    <subcellularLocation>
        <location evidence="2">Cell inner membrane</location>
        <topology evidence="2">Multi-pass membrane protein</topology>
    </subcellularLocation>
</comment>
<dbReference type="Pfam" id="PF00122">
    <property type="entry name" value="E1-E2_ATPase"/>
    <property type="match status" value="1"/>
</dbReference>
<dbReference type="InterPro" id="IPR059000">
    <property type="entry name" value="ATPase_P-type_domA"/>
</dbReference>
<evidence type="ECO:0000256" key="10">
    <source>
        <dbReference type="ARBA" id="ARBA00022741"/>
    </source>
</evidence>
<dbReference type="GO" id="GO:0005886">
    <property type="term" value="C:plasma membrane"/>
    <property type="evidence" value="ECO:0007669"/>
    <property type="project" value="UniProtKB-SubCell"/>
</dbReference>
<dbReference type="GO" id="GO:0005524">
    <property type="term" value="F:ATP binding"/>
    <property type="evidence" value="ECO:0007669"/>
    <property type="project" value="UniProtKB-KW"/>
</dbReference>
<dbReference type="InterPro" id="IPR006415">
    <property type="entry name" value="P-type_ATPase_IIIB"/>
</dbReference>
<evidence type="ECO:0000259" key="19">
    <source>
        <dbReference type="SMART" id="SM00831"/>
    </source>
</evidence>
<evidence type="ECO:0000256" key="6">
    <source>
        <dbReference type="ARBA" id="ARBA00022475"/>
    </source>
</evidence>
<dbReference type="InterPro" id="IPR004014">
    <property type="entry name" value="ATPase_P-typ_cation-transptr_N"/>
</dbReference>
<feature type="domain" description="Cation-transporting P-type ATPase N-terminal" evidence="19">
    <location>
        <begin position="1"/>
        <end position="68"/>
    </location>
</feature>
<dbReference type="Pfam" id="PF00689">
    <property type="entry name" value="Cation_ATPase_C"/>
    <property type="match status" value="1"/>
</dbReference>
<dbReference type="InterPro" id="IPR018303">
    <property type="entry name" value="ATPase_P-typ_P_site"/>
</dbReference>
<organism evidence="20">
    <name type="scientific">freshwater metagenome</name>
    <dbReference type="NCBI Taxonomy" id="449393"/>
    <lineage>
        <taxon>unclassified sequences</taxon>
        <taxon>metagenomes</taxon>
        <taxon>ecological metagenomes</taxon>
    </lineage>
</organism>
<feature type="transmembrane region" description="Helical" evidence="18">
    <location>
        <begin position="777"/>
        <end position="796"/>
    </location>
</feature>
<evidence type="ECO:0000256" key="8">
    <source>
        <dbReference type="ARBA" id="ARBA00022553"/>
    </source>
</evidence>
<sequence length="807" mass="86907">MTSDSKLGSNSDLGLTEEQARRFLSIDGPNLIGDRAGIAWFSILFRQFTSPSIAILLAAAAIYGALGNIHDAAILLAIIIPSGLLTFAQEFRAASTIHRLRKRLATTVVTLRDGRERPVPIEELVKGDVITLSAGDPVPADVLLLTSSDLLVDESLLTGESLPVEKGGPTTAELYKGTFLSGGSCLARVISTGSATRFGEIAHRLSERDPETSFEKGIRRFGLLVARAILGLVIVVFLGNLALDRPLFSSLLFSLALAVGLTPQMLPVIISICLSRGARELAREKVLIRRLDAIEDLGSLDVLCTDKTGTLTEGRLRVHGHFDPLGKESQRVLDLAVENASYASTSSNVIDRAILESAALRSSRKGIASIPFSFDRRMSTITMEDGESITKGAVREVIAHSRFARIEGEVIALTEISDEVEHLYQGLLSQGFKVIAVATSVGSHDEGKEADLILEGFLSISDPIKPDARSSLEGLRSLGVRVVLITGDNIEVARFVARGVGLKDDHSSIGSELEGMTPQALSDLVEQCDLFAEVTPHQKVAIVEALRASGRSTGFLGDGINDAMALKVADVSISVEHASEVARGVSSVILLEKSLQVISDGILLGRKTYLNTVKYIKITISASFGNVLSMALASLFMPFLPMLPTQILLLNFMSDLPAIAISADSVDEESAATPRSWSMRGLGHFMMFFGLISTFFDLLLFFIVLEVWDGDATEVRSAWFVASLVTEAIAIYTLRTNRHAWRSKPSKTLMALTLIVILLAFLLPLSGLLMGFGIAPLTFNTLALIITLALGYLILVEMAKVKTGTMF</sequence>
<keyword evidence="10" id="KW-0547">Nucleotide-binding</keyword>
<reference evidence="20" key="1">
    <citation type="submission" date="2020-05" db="EMBL/GenBank/DDBJ databases">
        <authorList>
            <person name="Chiriac C."/>
            <person name="Salcher M."/>
            <person name="Ghai R."/>
            <person name="Kavagutti S V."/>
        </authorList>
    </citation>
    <scope>NUCLEOTIDE SEQUENCE</scope>
</reference>
<keyword evidence="7" id="KW-0997">Cell inner membrane</keyword>
<dbReference type="EC" id="7.2.2.14" evidence="4"/>
<keyword evidence="15 18" id="KW-0472">Membrane</keyword>
<evidence type="ECO:0000256" key="15">
    <source>
        <dbReference type="ARBA" id="ARBA00023136"/>
    </source>
</evidence>
<keyword evidence="8" id="KW-0597">Phosphoprotein</keyword>
<evidence type="ECO:0000256" key="11">
    <source>
        <dbReference type="ARBA" id="ARBA00022840"/>
    </source>
</evidence>
<evidence type="ECO:0000256" key="16">
    <source>
        <dbReference type="ARBA" id="ARBA00029806"/>
    </source>
</evidence>
<accession>A0A6J6DL41</accession>
<evidence type="ECO:0000256" key="3">
    <source>
        <dbReference type="ARBA" id="ARBA00008746"/>
    </source>
</evidence>
<dbReference type="Gene3D" id="1.20.1110.10">
    <property type="entry name" value="Calcium-transporting ATPase, transmembrane domain"/>
    <property type="match status" value="1"/>
</dbReference>
<dbReference type="GO" id="GO:0016887">
    <property type="term" value="F:ATP hydrolysis activity"/>
    <property type="evidence" value="ECO:0007669"/>
    <property type="project" value="InterPro"/>
</dbReference>
<feature type="transmembrane region" description="Helical" evidence="18">
    <location>
        <begin position="251"/>
        <end position="274"/>
    </location>
</feature>
<evidence type="ECO:0000256" key="9">
    <source>
        <dbReference type="ARBA" id="ARBA00022692"/>
    </source>
</evidence>
<dbReference type="InterPro" id="IPR008250">
    <property type="entry name" value="ATPase_P-typ_transduc_dom_A_sf"/>
</dbReference>
<evidence type="ECO:0000256" key="4">
    <source>
        <dbReference type="ARBA" id="ARBA00012786"/>
    </source>
</evidence>
<dbReference type="EMBL" id="CAEZTJ010000030">
    <property type="protein sequence ID" value="CAB4563914.1"/>
    <property type="molecule type" value="Genomic_DNA"/>
</dbReference>
<dbReference type="InterPro" id="IPR023214">
    <property type="entry name" value="HAD_sf"/>
</dbReference>
<dbReference type="Gene3D" id="2.70.150.10">
    <property type="entry name" value="Calcium-transporting ATPase, cytoplasmic transduction domain A"/>
    <property type="match status" value="1"/>
</dbReference>
<feature type="transmembrane region" description="Helical" evidence="18">
    <location>
        <begin position="48"/>
        <end position="66"/>
    </location>
</feature>
<evidence type="ECO:0000256" key="14">
    <source>
        <dbReference type="ARBA" id="ARBA00022989"/>
    </source>
</evidence>
<feature type="transmembrane region" description="Helical" evidence="18">
    <location>
        <begin position="682"/>
        <end position="705"/>
    </location>
</feature>
<evidence type="ECO:0000313" key="20">
    <source>
        <dbReference type="EMBL" id="CAB4563914.1"/>
    </source>
</evidence>
<dbReference type="SUPFAM" id="SSF81660">
    <property type="entry name" value="Metal cation-transporting ATPase, ATP-binding domain N"/>
    <property type="match status" value="1"/>
</dbReference>
<dbReference type="PRINTS" id="PR00119">
    <property type="entry name" value="CATATPASE"/>
</dbReference>
<dbReference type="InterPro" id="IPR006068">
    <property type="entry name" value="ATPase_P-typ_cation-transptr_C"/>
</dbReference>
<dbReference type="Pfam" id="PF00690">
    <property type="entry name" value="Cation_ATPase_N"/>
    <property type="match status" value="1"/>
</dbReference>
<dbReference type="SUPFAM" id="SSF81653">
    <property type="entry name" value="Calcium ATPase, transduction domain A"/>
    <property type="match status" value="1"/>
</dbReference>
<dbReference type="InterPro" id="IPR001757">
    <property type="entry name" value="P_typ_ATPase"/>
</dbReference>
<dbReference type="Gene3D" id="3.40.1110.10">
    <property type="entry name" value="Calcium-transporting ATPase, cytoplasmic domain N"/>
    <property type="match status" value="1"/>
</dbReference>
<feature type="transmembrane region" description="Helical" evidence="18">
    <location>
        <begin position="749"/>
        <end position="771"/>
    </location>
</feature>
<comment type="similarity">
    <text evidence="3">Belongs to the cation transport ATPase (P-type) (TC 3.A.3) family. Type IIIB subfamily.</text>
</comment>
<keyword evidence="14 18" id="KW-1133">Transmembrane helix</keyword>
<comment type="function">
    <text evidence="1">Mediates magnesium influx to the cytosol.</text>
</comment>
<dbReference type="GO" id="GO:0015444">
    <property type="term" value="F:P-type magnesium transporter activity"/>
    <property type="evidence" value="ECO:0007669"/>
    <property type="project" value="UniProtKB-EC"/>
</dbReference>
<dbReference type="InterPro" id="IPR023299">
    <property type="entry name" value="ATPase_P-typ_cyto_dom_N"/>
</dbReference>
<feature type="transmembrane region" description="Helical" evidence="18">
    <location>
        <begin position="221"/>
        <end position="239"/>
    </location>
</feature>
<keyword evidence="9 18" id="KW-0812">Transmembrane</keyword>
<dbReference type="PROSITE" id="PS00154">
    <property type="entry name" value="ATPASE_E1_E2"/>
    <property type="match status" value="1"/>
</dbReference>